<dbReference type="InterPro" id="IPR011990">
    <property type="entry name" value="TPR-like_helical_dom_sf"/>
</dbReference>
<dbReference type="RefSeq" id="WP_074704822.1">
    <property type="nucleotide sequence ID" value="NZ_FOHI01000002.1"/>
</dbReference>
<evidence type="ECO:0000313" key="4">
    <source>
        <dbReference type="Proteomes" id="UP000183339"/>
    </source>
</evidence>
<dbReference type="EMBL" id="FOHI01000002">
    <property type="protein sequence ID" value="SES88959.1"/>
    <property type="molecule type" value="Genomic_DNA"/>
</dbReference>
<dbReference type="Pfam" id="PF13414">
    <property type="entry name" value="TPR_11"/>
    <property type="match status" value="1"/>
</dbReference>
<dbReference type="Proteomes" id="UP000183339">
    <property type="component" value="Unassembled WGS sequence"/>
</dbReference>
<evidence type="ECO:0000256" key="1">
    <source>
        <dbReference type="PROSITE-ProRule" id="PRU00339"/>
    </source>
</evidence>
<evidence type="ECO:0000256" key="2">
    <source>
        <dbReference type="SAM" id="SignalP"/>
    </source>
</evidence>
<protein>
    <submittedName>
        <fullName evidence="3">TPR repeat-containing protein</fullName>
    </submittedName>
</protein>
<dbReference type="Gene3D" id="1.25.40.10">
    <property type="entry name" value="Tetratricopeptide repeat domain"/>
    <property type="match status" value="1"/>
</dbReference>
<sequence length="204" mass="22826">MKVIPGIAILVISLISMDLHATSSPYCGELINVHDYIEGDKQFLKIVEQHHFTSNVESLRHGNSGTLGAELSYTLMLFPNHHRALAALGKLSLRDKVLKPTGAKYSVGCFFDRAIRFKPNDALVRMVYGDYLLKAGQTDKATEELGIAIDLEPENPTINYNLGLLYLKQKNYEQAKTYAKKAYELGFPLPGLKNQLKQAGKWDE</sequence>
<dbReference type="SUPFAM" id="SSF48452">
    <property type="entry name" value="TPR-like"/>
    <property type="match status" value="1"/>
</dbReference>
<feature type="signal peptide" evidence="2">
    <location>
        <begin position="1"/>
        <end position="21"/>
    </location>
</feature>
<dbReference type="OrthoDB" id="8525350at2"/>
<feature type="repeat" description="TPR" evidence="1">
    <location>
        <begin position="122"/>
        <end position="155"/>
    </location>
</feature>
<keyword evidence="1" id="KW-0802">TPR repeat</keyword>
<reference evidence="3 4" key="1">
    <citation type="submission" date="2016-10" db="EMBL/GenBank/DDBJ databases">
        <authorList>
            <person name="de Groot N.N."/>
        </authorList>
    </citation>
    <scope>NUCLEOTIDE SEQUENCE [LARGE SCALE GENOMIC DNA]</scope>
    <source>
        <strain evidence="3 4">Nl7</strain>
    </source>
</reference>
<accession>A0A1I0A4B5</accession>
<keyword evidence="2" id="KW-0732">Signal</keyword>
<proteinExistence type="predicted"/>
<evidence type="ECO:0000313" key="3">
    <source>
        <dbReference type="EMBL" id="SES88959.1"/>
    </source>
</evidence>
<dbReference type="InterPro" id="IPR019734">
    <property type="entry name" value="TPR_rpt"/>
</dbReference>
<organism evidence="3 4">
    <name type="scientific">Nitrosospira multiformis</name>
    <dbReference type="NCBI Taxonomy" id="1231"/>
    <lineage>
        <taxon>Bacteria</taxon>
        <taxon>Pseudomonadati</taxon>
        <taxon>Pseudomonadota</taxon>
        <taxon>Betaproteobacteria</taxon>
        <taxon>Nitrosomonadales</taxon>
        <taxon>Nitrosomonadaceae</taxon>
        <taxon>Nitrosospira</taxon>
    </lineage>
</organism>
<dbReference type="PROSITE" id="PS50005">
    <property type="entry name" value="TPR"/>
    <property type="match status" value="1"/>
</dbReference>
<dbReference type="AlphaFoldDB" id="A0A1I0A4B5"/>
<gene>
    <name evidence="3" type="ORF">SAMN05216412_102103</name>
</gene>
<name>A0A1I0A4B5_9PROT</name>
<feature type="chain" id="PRO_5010245820" evidence="2">
    <location>
        <begin position="22"/>
        <end position="204"/>
    </location>
</feature>